<dbReference type="PANTHER" id="PTHR42879">
    <property type="entry name" value="3-OXOACYL-(ACYL-CARRIER-PROTEIN) REDUCTASE"/>
    <property type="match status" value="1"/>
</dbReference>
<feature type="domain" description="Ketoreductase" evidence="4">
    <location>
        <begin position="7"/>
        <end position="186"/>
    </location>
</feature>
<dbReference type="GO" id="GO:0016491">
    <property type="term" value="F:oxidoreductase activity"/>
    <property type="evidence" value="ECO:0007669"/>
    <property type="project" value="UniProtKB-KW"/>
</dbReference>
<sequence>MGALDGKVACVTGGTRGIGRAAAEAFVREGAKVVINGRSEEKGKQAIAEMDAGDDVHFIGGDVKTREGCEAIVNGTVDHFGQIDILFANAGGASNHAPVVDLTDEAMQDSLVWNFWHTFWTMQTALKHMIPQQSGRIITMSSVEGKMGKPGLSIYVTAKHAINGLTKSAAQEVGTMGITVNSVCPGAIETDIMKAEGPPAAAAMGLDYQGLLDVFAEESAIKRLNETRDVAEICVLLASDAGAGITGSMISVDGGTSPY</sequence>
<keyword evidence="2" id="KW-0560">Oxidoreductase</keyword>
<dbReference type="SMART" id="SM00822">
    <property type="entry name" value="PKS_KR"/>
    <property type="match status" value="1"/>
</dbReference>
<dbReference type="EMBL" id="AP012057">
    <property type="protein sequence ID" value="BAN02032.1"/>
    <property type="molecule type" value="Genomic_DNA"/>
</dbReference>
<dbReference type="Pfam" id="PF00106">
    <property type="entry name" value="adh_short"/>
    <property type="match status" value="1"/>
</dbReference>
<dbReference type="InterPro" id="IPR036291">
    <property type="entry name" value="NAD(P)-bd_dom_sf"/>
</dbReference>
<dbReference type="PANTHER" id="PTHR42879:SF2">
    <property type="entry name" value="3-OXOACYL-[ACYL-CARRIER-PROTEIN] REDUCTASE FABG"/>
    <property type="match status" value="1"/>
</dbReference>
<dbReference type="InterPro" id="IPR002347">
    <property type="entry name" value="SDR_fam"/>
</dbReference>
<evidence type="ECO:0000259" key="4">
    <source>
        <dbReference type="SMART" id="SM00822"/>
    </source>
</evidence>
<evidence type="ECO:0000313" key="6">
    <source>
        <dbReference type="Proteomes" id="UP000011863"/>
    </source>
</evidence>
<keyword evidence="6" id="KW-1185">Reference proteome</keyword>
<evidence type="ECO:0000313" key="5">
    <source>
        <dbReference type="EMBL" id="BAN02032.1"/>
    </source>
</evidence>
<evidence type="ECO:0000256" key="3">
    <source>
        <dbReference type="RuleBase" id="RU000363"/>
    </source>
</evidence>
<comment type="similarity">
    <text evidence="1 3">Belongs to the short-chain dehydrogenases/reductases (SDR) family.</text>
</comment>
<dbReference type="Gene3D" id="3.40.50.720">
    <property type="entry name" value="NAD(P)-binding Rossmann-like Domain"/>
    <property type="match status" value="1"/>
</dbReference>
<dbReference type="KEGG" id="aym:YM304_17180"/>
<proteinExistence type="inferred from homology"/>
<dbReference type="SUPFAM" id="SSF51735">
    <property type="entry name" value="NAD(P)-binding Rossmann-fold domains"/>
    <property type="match status" value="1"/>
</dbReference>
<organism evidence="5 6">
    <name type="scientific">Ilumatobacter coccineus (strain NBRC 103263 / KCTC 29153 / YM16-304)</name>
    <dbReference type="NCBI Taxonomy" id="1313172"/>
    <lineage>
        <taxon>Bacteria</taxon>
        <taxon>Bacillati</taxon>
        <taxon>Actinomycetota</taxon>
        <taxon>Acidimicrobiia</taxon>
        <taxon>Acidimicrobiales</taxon>
        <taxon>Ilumatobacteraceae</taxon>
        <taxon>Ilumatobacter</taxon>
    </lineage>
</organism>
<gene>
    <name evidence="5" type="ORF">YM304_17180</name>
</gene>
<dbReference type="CDD" id="cd05233">
    <property type="entry name" value="SDR_c"/>
    <property type="match status" value="1"/>
</dbReference>
<evidence type="ECO:0000256" key="2">
    <source>
        <dbReference type="ARBA" id="ARBA00023002"/>
    </source>
</evidence>
<dbReference type="RefSeq" id="WP_015441279.1">
    <property type="nucleotide sequence ID" value="NC_020520.1"/>
</dbReference>
<dbReference type="PRINTS" id="PR00081">
    <property type="entry name" value="GDHRDH"/>
</dbReference>
<protein>
    <submittedName>
        <fullName evidence="5">Putative oxidoreductase</fullName>
    </submittedName>
</protein>
<name>A0A6C7E7J4_ILUCY</name>
<reference evidence="5 6" key="1">
    <citation type="journal article" date="2013" name="Int. J. Syst. Evol. Microbiol.">
        <title>Ilumatobacter nonamiense sp. nov. and Ilumatobacter coccineum sp. nov., isolated from seashore sand.</title>
        <authorList>
            <person name="Matsumoto A."/>
            <person name="Kasai H."/>
            <person name="Matsuo Y."/>
            <person name="Shizuri Y."/>
            <person name="Ichikawa N."/>
            <person name="Fujita N."/>
            <person name="Omura S."/>
            <person name="Takahashi Y."/>
        </authorList>
    </citation>
    <scope>NUCLEOTIDE SEQUENCE [LARGE SCALE GENOMIC DNA]</scope>
    <source>
        <strain evidence="6">NBRC 103263 / KCTC 29153 / YM16-304</strain>
    </source>
</reference>
<dbReference type="InterPro" id="IPR020904">
    <property type="entry name" value="Sc_DH/Rdtase_CS"/>
</dbReference>
<evidence type="ECO:0000256" key="1">
    <source>
        <dbReference type="ARBA" id="ARBA00006484"/>
    </source>
</evidence>
<dbReference type="FunFam" id="3.40.50.720:FF:000084">
    <property type="entry name" value="Short-chain dehydrogenase reductase"/>
    <property type="match status" value="1"/>
</dbReference>
<dbReference type="GO" id="GO:0032787">
    <property type="term" value="P:monocarboxylic acid metabolic process"/>
    <property type="evidence" value="ECO:0007669"/>
    <property type="project" value="UniProtKB-ARBA"/>
</dbReference>
<dbReference type="PROSITE" id="PS00061">
    <property type="entry name" value="ADH_SHORT"/>
    <property type="match status" value="1"/>
</dbReference>
<dbReference type="OrthoDB" id="286404at2"/>
<dbReference type="InterPro" id="IPR057326">
    <property type="entry name" value="KR_dom"/>
</dbReference>
<dbReference type="AlphaFoldDB" id="A0A6C7E7J4"/>
<dbReference type="InterPro" id="IPR050259">
    <property type="entry name" value="SDR"/>
</dbReference>
<accession>A0A6C7E7J4</accession>
<dbReference type="Proteomes" id="UP000011863">
    <property type="component" value="Chromosome"/>
</dbReference>
<dbReference type="PRINTS" id="PR00080">
    <property type="entry name" value="SDRFAMILY"/>
</dbReference>